<organism evidence="2 3">
    <name type="scientific">Amycolatopsis saalfeldensis</name>
    <dbReference type="NCBI Taxonomy" id="394193"/>
    <lineage>
        <taxon>Bacteria</taxon>
        <taxon>Bacillati</taxon>
        <taxon>Actinomycetota</taxon>
        <taxon>Actinomycetes</taxon>
        <taxon>Pseudonocardiales</taxon>
        <taxon>Pseudonocardiaceae</taxon>
        <taxon>Amycolatopsis</taxon>
    </lineage>
</organism>
<name>A0A1H8YPU5_9PSEU</name>
<dbReference type="AlphaFoldDB" id="A0A1H8YPU5"/>
<proteinExistence type="predicted"/>
<keyword evidence="3" id="KW-1185">Reference proteome</keyword>
<sequence>MTTNDEIGRRVSANDVPLTEQRTTVAQRVGDLAQQRASVAHQLAAIEHQLGEVLADSAGIIRIDELAEFTDVPADDLTRWLDALTPAPAKRKKAPGTTSGTKRTVAERKPSTPPTPPPGKESAPRGPSMPVDHTGDAPARAMAQVP</sequence>
<accession>A0A1H8YPU5</accession>
<dbReference type="RefSeq" id="WP_091629117.1">
    <property type="nucleotide sequence ID" value="NZ_FOEF01000036.1"/>
</dbReference>
<gene>
    <name evidence="2" type="ORF">SAMN04489732_13619</name>
</gene>
<feature type="region of interest" description="Disordered" evidence="1">
    <location>
        <begin position="85"/>
        <end position="146"/>
    </location>
</feature>
<reference evidence="2 3" key="1">
    <citation type="submission" date="2016-10" db="EMBL/GenBank/DDBJ databases">
        <authorList>
            <person name="de Groot N.N."/>
        </authorList>
    </citation>
    <scope>NUCLEOTIDE SEQUENCE [LARGE SCALE GENOMIC DNA]</scope>
    <source>
        <strain evidence="2 3">DSM 44993</strain>
    </source>
</reference>
<evidence type="ECO:0000256" key="1">
    <source>
        <dbReference type="SAM" id="MobiDB-lite"/>
    </source>
</evidence>
<dbReference type="Proteomes" id="UP000198582">
    <property type="component" value="Unassembled WGS sequence"/>
</dbReference>
<dbReference type="EMBL" id="FOEF01000036">
    <property type="protein sequence ID" value="SEP54062.1"/>
    <property type="molecule type" value="Genomic_DNA"/>
</dbReference>
<evidence type="ECO:0000313" key="3">
    <source>
        <dbReference type="Proteomes" id="UP000198582"/>
    </source>
</evidence>
<evidence type="ECO:0000313" key="2">
    <source>
        <dbReference type="EMBL" id="SEP54062.1"/>
    </source>
</evidence>
<dbReference type="OrthoDB" id="3629316at2"/>
<protein>
    <submittedName>
        <fullName evidence="2">Uncharacterized protein</fullName>
    </submittedName>
</protein>
<dbReference type="STRING" id="394193.SAMN04489732_13619"/>